<dbReference type="EMBL" id="ADFV01060519">
    <property type="status" value="NOT_ANNOTATED_CDS"/>
    <property type="molecule type" value="Genomic_DNA"/>
</dbReference>
<name>G1RYH5_NOMLE</name>
<dbReference type="EMBL" id="ADFV01060523">
    <property type="status" value="NOT_ANNOTATED_CDS"/>
    <property type="molecule type" value="Genomic_DNA"/>
</dbReference>
<dbReference type="PANTHER" id="PTHR19304">
    <property type="entry name" value="CYCLIC-AMP RESPONSE ELEMENT BINDING PROTEIN"/>
    <property type="match status" value="1"/>
</dbReference>
<dbReference type="EMBL" id="ADFV01060522">
    <property type="status" value="NOT_ANNOTATED_CDS"/>
    <property type="molecule type" value="Genomic_DNA"/>
</dbReference>
<keyword evidence="6" id="KW-0539">Nucleus</keyword>
<keyword evidence="3" id="KW-0238">DNA-binding</keyword>
<dbReference type="GO" id="GO:0003700">
    <property type="term" value="F:DNA-binding transcription factor activity"/>
    <property type="evidence" value="ECO:0007669"/>
    <property type="project" value="InterPro"/>
</dbReference>
<sequence>MFCTSGGNSASVMSMRPVPGSLSSLLHLHNRQRQPMPASMPGTLPNPTMPGSSAVLMPMERQMSVNSSIMGMQGPNLSNPCASPQVQPMHSEAKMRLKAALTHHPAAMSNGNMNTMGHTYPHQHQHPAHHPHPQPHHQQNHPHHHSHSHLHAHPAHHQTSPHPPLHTGNQAQVSPATQQMQPTQTIQPPQPTGGRRRRVVDEDPDERRRKFLERNRAAATRCRQKRKVWVMSLEKKAEELTQTNMQLQNEVSMLKNEVAQLKQLLLTHKDCPITAMQKESQGYLSPESSPPASPVPACSQQQVIQHNTITTSSSVSEVVGSSTLSQLTTHRTDLNPIL</sequence>
<dbReference type="Pfam" id="PF00170">
    <property type="entry name" value="bZIP_1"/>
    <property type="match status" value="1"/>
</dbReference>
<evidence type="ECO:0000313" key="11">
    <source>
        <dbReference type="Proteomes" id="UP000001073"/>
    </source>
</evidence>
<dbReference type="PROSITE" id="PS00036">
    <property type="entry name" value="BZIP_BASIC"/>
    <property type="match status" value="1"/>
</dbReference>
<dbReference type="Ensembl" id="ENSNLET00000019211.2">
    <property type="protein sequence ID" value="ENSNLEP00000018302.2"/>
    <property type="gene ID" value="ENSNLEG00000015057.2"/>
</dbReference>
<dbReference type="EMBL" id="ADFV01060525">
    <property type="status" value="NOT_ANNOTATED_CDS"/>
    <property type="molecule type" value="Genomic_DNA"/>
</dbReference>
<dbReference type="EMBL" id="ADFV01060520">
    <property type="status" value="NOT_ANNOTATED_CDS"/>
    <property type="molecule type" value="Genomic_DNA"/>
</dbReference>
<evidence type="ECO:0000256" key="3">
    <source>
        <dbReference type="ARBA" id="ARBA00023125"/>
    </source>
</evidence>
<feature type="coiled-coil region" evidence="7">
    <location>
        <begin position="230"/>
        <end position="264"/>
    </location>
</feature>
<keyword evidence="5" id="KW-0804">Transcription</keyword>
<dbReference type="AlphaFoldDB" id="G1RYH5"/>
<evidence type="ECO:0000256" key="7">
    <source>
        <dbReference type="SAM" id="Coils"/>
    </source>
</evidence>
<feature type="domain" description="BZIP" evidence="9">
    <location>
        <begin position="205"/>
        <end position="268"/>
    </location>
</feature>
<dbReference type="FunFam" id="1.20.5.170:FF:000010">
    <property type="entry name" value="Cyclic AMP-dependent transcription factor ATF-2"/>
    <property type="match status" value="1"/>
</dbReference>
<dbReference type="EMBL" id="ADFV01060521">
    <property type="status" value="NOT_ANNOTATED_CDS"/>
    <property type="molecule type" value="Genomic_DNA"/>
</dbReference>
<evidence type="ECO:0000313" key="10">
    <source>
        <dbReference type="Ensembl" id="ENSNLEP00000018302.2"/>
    </source>
</evidence>
<dbReference type="SUPFAM" id="SSF57959">
    <property type="entry name" value="Leucine zipper domain"/>
    <property type="match status" value="1"/>
</dbReference>
<dbReference type="Proteomes" id="UP000001073">
    <property type="component" value="Chromosome 17"/>
</dbReference>
<feature type="region of interest" description="Disordered" evidence="8">
    <location>
        <begin position="107"/>
        <end position="223"/>
    </location>
</feature>
<dbReference type="EMBL" id="ADFV01060527">
    <property type="status" value="NOT_ANNOTATED_CDS"/>
    <property type="molecule type" value="Genomic_DNA"/>
</dbReference>
<dbReference type="GeneTree" id="ENSGT00940000156420"/>
<proteinExistence type="predicted"/>
<evidence type="ECO:0000259" key="9">
    <source>
        <dbReference type="PROSITE" id="PS50217"/>
    </source>
</evidence>
<comment type="subcellular location">
    <subcellularLocation>
        <location evidence="1">Nucleus</location>
    </subcellularLocation>
</comment>
<dbReference type="EMBL" id="ADFV01060526">
    <property type="status" value="NOT_ANNOTATED_CDS"/>
    <property type="molecule type" value="Genomic_DNA"/>
</dbReference>
<reference evidence="10" key="3">
    <citation type="submission" date="2025-09" db="UniProtKB">
        <authorList>
            <consortium name="Ensembl"/>
        </authorList>
    </citation>
    <scope>IDENTIFICATION</scope>
</reference>
<evidence type="ECO:0000256" key="2">
    <source>
        <dbReference type="ARBA" id="ARBA00023015"/>
    </source>
</evidence>
<dbReference type="eggNOG" id="KOG1414">
    <property type="taxonomic scope" value="Eukaryota"/>
</dbReference>
<keyword evidence="2" id="KW-0805">Transcription regulation</keyword>
<dbReference type="InterPro" id="IPR046347">
    <property type="entry name" value="bZIP_sf"/>
</dbReference>
<dbReference type="PROSITE" id="PS50217">
    <property type="entry name" value="BZIP"/>
    <property type="match status" value="1"/>
</dbReference>
<dbReference type="GO" id="GO:0005634">
    <property type="term" value="C:nucleus"/>
    <property type="evidence" value="ECO:0007669"/>
    <property type="project" value="UniProtKB-SubCell"/>
</dbReference>
<dbReference type="PIRSF" id="PIRSF003153">
    <property type="entry name" value="ATF2_CRE-BP1"/>
    <property type="match status" value="1"/>
</dbReference>
<dbReference type="InterPro" id="IPR004827">
    <property type="entry name" value="bZIP"/>
</dbReference>
<protein>
    <submittedName>
        <fullName evidence="10">cAMP responsive element binding protein 5</fullName>
    </submittedName>
</protein>
<gene>
    <name evidence="10" type="primary">CREB5</name>
</gene>
<evidence type="ECO:0000256" key="6">
    <source>
        <dbReference type="ARBA" id="ARBA00023242"/>
    </source>
</evidence>
<dbReference type="CDD" id="cd14687">
    <property type="entry name" value="bZIP_ATF2"/>
    <property type="match status" value="1"/>
</dbReference>
<dbReference type="InterPro" id="IPR016378">
    <property type="entry name" value="TF_CRE-BP1-typ"/>
</dbReference>
<dbReference type="SMART" id="SM00338">
    <property type="entry name" value="BRLZ"/>
    <property type="match status" value="1"/>
</dbReference>
<organism evidence="10 11">
    <name type="scientific">Nomascus leucogenys</name>
    <name type="common">Northern white-cheeked gibbon</name>
    <name type="synonym">Hylobates leucogenys</name>
    <dbReference type="NCBI Taxonomy" id="61853"/>
    <lineage>
        <taxon>Eukaryota</taxon>
        <taxon>Metazoa</taxon>
        <taxon>Chordata</taxon>
        <taxon>Craniata</taxon>
        <taxon>Vertebrata</taxon>
        <taxon>Euteleostomi</taxon>
        <taxon>Mammalia</taxon>
        <taxon>Eutheria</taxon>
        <taxon>Euarchontoglires</taxon>
        <taxon>Primates</taxon>
        <taxon>Haplorrhini</taxon>
        <taxon>Catarrhini</taxon>
        <taxon>Hylobatidae</taxon>
        <taxon>Nomascus</taxon>
    </lineage>
</organism>
<evidence type="ECO:0000256" key="5">
    <source>
        <dbReference type="ARBA" id="ARBA00023163"/>
    </source>
</evidence>
<dbReference type="GO" id="GO:0003677">
    <property type="term" value="F:DNA binding"/>
    <property type="evidence" value="ECO:0007669"/>
    <property type="project" value="UniProtKB-KW"/>
</dbReference>
<keyword evidence="4" id="KW-0010">Activator</keyword>
<feature type="compositionally biased region" description="Basic residues" evidence="8">
    <location>
        <begin position="121"/>
        <end position="156"/>
    </location>
</feature>
<evidence type="ECO:0000256" key="1">
    <source>
        <dbReference type="ARBA" id="ARBA00004123"/>
    </source>
</evidence>
<feature type="region of interest" description="Disordered" evidence="8">
    <location>
        <begin position="279"/>
        <end position="298"/>
    </location>
</feature>
<keyword evidence="7" id="KW-0175">Coiled coil</keyword>
<evidence type="ECO:0000256" key="8">
    <source>
        <dbReference type="SAM" id="MobiDB-lite"/>
    </source>
</evidence>
<feature type="compositionally biased region" description="Low complexity" evidence="8">
    <location>
        <begin position="177"/>
        <end position="187"/>
    </location>
</feature>
<dbReference type="EMBL" id="ADFV01060528">
    <property type="status" value="NOT_ANNOTATED_CDS"/>
    <property type="molecule type" value="Genomic_DNA"/>
</dbReference>
<feature type="compositionally biased region" description="Polar residues" evidence="8">
    <location>
        <begin position="167"/>
        <end position="176"/>
    </location>
</feature>
<dbReference type="Gene3D" id="1.20.5.170">
    <property type="match status" value="1"/>
</dbReference>
<reference evidence="10" key="2">
    <citation type="submission" date="2025-08" db="UniProtKB">
        <authorList>
            <consortium name="Ensembl"/>
        </authorList>
    </citation>
    <scope>IDENTIFICATION</scope>
</reference>
<feature type="compositionally biased region" description="Basic and acidic residues" evidence="8">
    <location>
        <begin position="199"/>
        <end position="216"/>
    </location>
</feature>
<accession>G1RYH5</accession>
<keyword evidence="11" id="KW-1185">Reference proteome</keyword>
<dbReference type="InterPro" id="IPR051027">
    <property type="entry name" value="bZIP_transcription_factors"/>
</dbReference>
<reference evidence="10 11" key="1">
    <citation type="submission" date="2012-10" db="EMBL/GenBank/DDBJ databases">
        <authorList>
            <consortium name="Gibbon Genome Sequencing Consortium"/>
        </authorList>
    </citation>
    <scope>NUCLEOTIDE SEQUENCE [LARGE SCALE GENOMIC DNA]</scope>
</reference>
<evidence type="ECO:0000256" key="4">
    <source>
        <dbReference type="ARBA" id="ARBA00023159"/>
    </source>
</evidence>
<dbReference type="EMBL" id="ADFV01060524">
    <property type="status" value="NOT_ANNOTATED_CDS"/>
    <property type="molecule type" value="Genomic_DNA"/>
</dbReference>